<dbReference type="Gene3D" id="2.10.10.20">
    <property type="entry name" value="Carbohydrate-binding module superfamily 5/12"/>
    <property type="match status" value="1"/>
</dbReference>
<dbReference type="InterPro" id="IPR011024">
    <property type="entry name" value="G_crystallin-like"/>
</dbReference>
<dbReference type="Proteomes" id="UP000184386">
    <property type="component" value="Unassembled WGS sequence"/>
</dbReference>
<dbReference type="InterPro" id="IPR059177">
    <property type="entry name" value="GH29D-like_dom"/>
</dbReference>
<protein>
    <submittedName>
        <fullName evidence="6">Carbohydrate binding domain-containing protein</fullName>
    </submittedName>
</protein>
<dbReference type="AlphaFoldDB" id="A0A1M6YP39"/>
<dbReference type="GO" id="GO:0005975">
    <property type="term" value="P:carbohydrate metabolic process"/>
    <property type="evidence" value="ECO:0007669"/>
    <property type="project" value="InterPro"/>
</dbReference>
<feature type="domain" description="GH64" evidence="5">
    <location>
        <begin position="282"/>
        <end position="639"/>
    </location>
</feature>
<keyword evidence="3" id="KW-0378">Hydrolase</keyword>
<dbReference type="InterPro" id="IPR036573">
    <property type="entry name" value="CBM_sf_5/12"/>
</dbReference>
<evidence type="ECO:0000259" key="5">
    <source>
        <dbReference type="PROSITE" id="PS52006"/>
    </source>
</evidence>
<feature type="chain" id="PRO_5012861808" evidence="4">
    <location>
        <begin position="34"/>
        <end position="639"/>
    </location>
</feature>
<evidence type="ECO:0000256" key="4">
    <source>
        <dbReference type="SAM" id="SignalP"/>
    </source>
</evidence>
<dbReference type="EMBL" id="FRAC01000026">
    <property type="protein sequence ID" value="SHL20026.1"/>
    <property type="molecule type" value="Genomic_DNA"/>
</dbReference>
<dbReference type="Gene3D" id="2.60.20.10">
    <property type="entry name" value="Crystallins"/>
    <property type="match status" value="1"/>
</dbReference>
<dbReference type="InterPro" id="IPR042517">
    <property type="entry name" value="Glyco_hydro_64_N_2"/>
</dbReference>
<dbReference type="Pfam" id="PF13290">
    <property type="entry name" value="CHB_HEX_C_1"/>
    <property type="match status" value="1"/>
</dbReference>
<evidence type="ECO:0000313" key="7">
    <source>
        <dbReference type="Proteomes" id="UP000184386"/>
    </source>
</evidence>
<name>A0A1M6YP39_9FIRM</name>
<dbReference type="CDD" id="cd12214">
    <property type="entry name" value="ChiA1_BD"/>
    <property type="match status" value="1"/>
</dbReference>
<dbReference type="GO" id="GO:0004553">
    <property type="term" value="F:hydrolase activity, hydrolyzing O-glycosyl compounds"/>
    <property type="evidence" value="ECO:0007669"/>
    <property type="project" value="InterPro"/>
</dbReference>
<dbReference type="Pfam" id="PF02839">
    <property type="entry name" value="CBM_5_12"/>
    <property type="match status" value="1"/>
</dbReference>
<dbReference type="PANTHER" id="PTHR38165">
    <property type="match status" value="1"/>
</dbReference>
<gene>
    <name evidence="6" type="ORF">SAMN02745136_04334</name>
</gene>
<dbReference type="PROSITE" id="PS52006">
    <property type="entry name" value="GH64"/>
    <property type="match status" value="1"/>
</dbReference>
<dbReference type="RefSeq" id="WP_084124575.1">
    <property type="nucleotide sequence ID" value="NZ_FRAC01000026.1"/>
</dbReference>
<accession>A0A1M6YP39</accession>
<evidence type="ECO:0000256" key="3">
    <source>
        <dbReference type="ARBA" id="ARBA00022801"/>
    </source>
</evidence>
<proteinExistence type="inferred from homology"/>
<dbReference type="InterPro" id="IPR037176">
    <property type="entry name" value="Osmotin/thaumatin-like_sf"/>
</dbReference>
<dbReference type="Gene3D" id="3.30.920.50">
    <property type="entry name" value="Beta-1,3-glucanase, C-terminal domain"/>
    <property type="match status" value="1"/>
</dbReference>
<dbReference type="InterPro" id="IPR032477">
    <property type="entry name" value="Glyco_hydro_64"/>
</dbReference>
<organism evidence="6 7">
    <name type="scientific">Anaerocolumna jejuensis DSM 15929</name>
    <dbReference type="NCBI Taxonomy" id="1121322"/>
    <lineage>
        <taxon>Bacteria</taxon>
        <taxon>Bacillati</taxon>
        <taxon>Bacillota</taxon>
        <taxon>Clostridia</taxon>
        <taxon>Lachnospirales</taxon>
        <taxon>Lachnospiraceae</taxon>
        <taxon>Anaerocolumna</taxon>
    </lineage>
</organism>
<dbReference type="SMART" id="SM00247">
    <property type="entry name" value="XTALbg"/>
    <property type="match status" value="1"/>
</dbReference>
<sequence>MNALKKKSLTKSLTLIVMLVLLCNLFTAIPVSAADRGAWAPNTAYAVSDTVTYSGSTYTCRQAHTSLVGWEPSNVPALWEQGGSGTTPTPTPTPPTTNGVTFYADINYGGTAITLGVGNYTLSQLNEKGIPNDWMSSLKVPDGWTVEVYENDNFGGTKWTYTSSSSWVGTDVNDQMSSVKIISGTPAQTVATPIFSPAEGTYTSSVSVTLSCTTSGATIRYTTDGSIPTASSAQYTGAISVTGTKTIKAIAIKSGMTNSAVASAAYTINTSSSTSLIPLNSGKQMTIQFNNNTNGAYSSSQIYVNIIGKNRNGQFCAISPDGTMTPCVSGQNASPYFYSLSSFNGFQIPTYVSSGRLYISMGSPLNIPFNTAADGTVGIAYPNIENPSDSSYNKYFDWAEFAVVNGEVWINTTQVDMFGVPYTIELFTGSSTNYSSFAKVGITESRASIFSAFQNEVPAEFKSLATVQAPYRIVAPIHGGFRTGQANGTYFNSYINSIWSQYSTSDFVLAVPQGTFTGRVSGTQMNFTRPGDAAIYRVNKPTSEEVWGGAGALATGNEIEKVLQAQICAAFHRHVMGNAANLNNPSTYYQTGPADYFSKFFHAHSLNAKAYGFCYDDVNDQSSTIHGISPRGAIINIGW</sequence>
<dbReference type="GO" id="GO:0030246">
    <property type="term" value="F:carbohydrate binding"/>
    <property type="evidence" value="ECO:0007669"/>
    <property type="project" value="InterPro"/>
</dbReference>
<dbReference type="InterPro" id="IPR037398">
    <property type="entry name" value="Glyco_hydro_64_fam"/>
</dbReference>
<dbReference type="Pfam" id="PF16483">
    <property type="entry name" value="Glyco_hydro_64"/>
    <property type="match status" value="1"/>
</dbReference>
<evidence type="ECO:0000256" key="2">
    <source>
        <dbReference type="ARBA" id="ARBA00022737"/>
    </source>
</evidence>
<keyword evidence="2" id="KW-0677">Repeat</keyword>
<dbReference type="SUPFAM" id="SSF51055">
    <property type="entry name" value="Carbohydrate binding domain"/>
    <property type="match status" value="1"/>
</dbReference>
<feature type="signal peptide" evidence="4">
    <location>
        <begin position="1"/>
        <end position="33"/>
    </location>
</feature>
<dbReference type="CDD" id="cd09214">
    <property type="entry name" value="GH64-like"/>
    <property type="match status" value="1"/>
</dbReference>
<dbReference type="InterPro" id="IPR003610">
    <property type="entry name" value="CBM5/12"/>
</dbReference>
<dbReference type="PANTHER" id="PTHR38165:SF1">
    <property type="entry name" value="GLUCANASE B"/>
    <property type="match status" value="1"/>
</dbReference>
<dbReference type="SUPFAM" id="SSF49695">
    <property type="entry name" value="gamma-Crystallin-like"/>
    <property type="match status" value="1"/>
</dbReference>
<comment type="similarity">
    <text evidence="1">Belongs to the beta/gamma-crystallin family.</text>
</comment>
<evidence type="ECO:0000256" key="1">
    <source>
        <dbReference type="ARBA" id="ARBA00009646"/>
    </source>
</evidence>
<dbReference type="OrthoDB" id="5513218at2"/>
<keyword evidence="7" id="KW-1185">Reference proteome</keyword>
<dbReference type="STRING" id="1121322.SAMN02745136_04334"/>
<evidence type="ECO:0000313" key="6">
    <source>
        <dbReference type="EMBL" id="SHL20026.1"/>
    </source>
</evidence>
<dbReference type="SMART" id="SM00495">
    <property type="entry name" value="ChtBD3"/>
    <property type="match status" value="1"/>
</dbReference>
<keyword evidence="4" id="KW-0732">Signal</keyword>
<dbReference type="Gene3D" id="2.60.110.10">
    <property type="entry name" value="Thaumatin"/>
    <property type="match status" value="1"/>
</dbReference>
<reference evidence="6 7" key="1">
    <citation type="submission" date="2016-11" db="EMBL/GenBank/DDBJ databases">
        <authorList>
            <person name="Jaros S."/>
            <person name="Januszkiewicz K."/>
            <person name="Wedrychowicz H."/>
        </authorList>
    </citation>
    <scope>NUCLEOTIDE SEQUENCE [LARGE SCALE GENOMIC DNA]</scope>
    <source>
        <strain evidence="6 7">DSM 15929</strain>
    </source>
</reference>
<dbReference type="InterPro" id="IPR001064">
    <property type="entry name" value="Beta/gamma_crystallin"/>
</dbReference>
<dbReference type="GO" id="GO:0005576">
    <property type="term" value="C:extracellular region"/>
    <property type="evidence" value="ECO:0007669"/>
    <property type="project" value="InterPro"/>
</dbReference>